<accession>A0ABV5F1Z7</accession>
<evidence type="ECO:0000313" key="3">
    <source>
        <dbReference type="Proteomes" id="UP001589605"/>
    </source>
</evidence>
<reference evidence="2 3" key="1">
    <citation type="submission" date="2024-09" db="EMBL/GenBank/DDBJ databases">
        <authorList>
            <person name="Sun Q."/>
            <person name="Mori K."/>
        </authorList>
    </citation>
    <scope>NUCLEOTIDE SEQUENCE [LARGE SCALE GENOMIC DNA]</scope>
    <source>
        <strain evidence="2 3">CECT 8286</strain>
    </source>
</reference>
<organism evidence="2 3">
    <name type="scientific">Formosa undariae</name>
    <dbReference type="NCBI Taxonomy" id="1325436"/>
    <lineage>
        <taxon>Bacteria</taxon>
        <taxon>Pseudomonadati</taxon>
        <taxon>Bacteroidota</taxon>
        <taxon>Flavobacteriia</taxon>
        <taxon>Flavobacteriales</taxon>
        <taxon>Flavobacteriaceae</taxon>
        <taxon>Formosa</taxon>
    </lineage>
</organism>
<keyword evidence="1" id="KW-0812">Transmembrane</keyword>
<comment type="caution">
    <text evidence="2">The sequence shown here is derived from an EMBL/GenBank/DDBJ whole genome shotgun (WGS) entry which is preliminary data.</text>
</comment>
<dbReference type="RefSeq" id="WP_382382642.1">
    <property type="nucleotide sequence ID" value="NZ_JBHMEZ010000011.1"/>
</dbReference>
<keyword evidence="1" id="KW-0472">Membrane</keyword>
<dbReference type="Proteomes" id="UP001589605">
    <property type="component" value="Unassembled WGS sequence"/>
</dbReference>
<evidence type="ECO:0008006" key="4">
    <source>
        <dbReference type="Google" id="ProtNLM"/>
    </source>
</evidence>
<keyword evidence="3" id="KW-1185">Reference proteome</keyword>
<gene>
    <name evidence="2" type="ORF">ACFFVB_10255</name>
</gene>
<protein>
    <recommendedName>
        <fullName evidence="4">Anti-sigma factor</fullName>
    </recommendedName>
</protein>
<feature type="transmembrane region" description="Helical" evidence="1">
    <location>
        <begin position="45"/>
        <end position="65"/>
    </location>
</feature>
<name>A0ABV5F1Z7_9FLAO</name>
<sequence length="239" mass="26762">MVSNNFENKIKESLEERRLQPSSNAWGKLQSQLDTQEHTRSFKPYWFMGIAASFIGVLLLSTWMFRSYADTDLQVVEVENPIEKIEVVIDSSVSSLDNIIVSTPKDEGIITSKEIGTSKVVFSNKNRKKTHTIVETANEKEASTPSKNLNSTPEDTLSNAALAQQKDSGSNDYIEDLLQQAEQQIGSENALKESQRTVDSKALLESVENDIEHSFRDKVFEAVKSGFVKVKTAVVERND</sequence>
<dbReference type="EMBL" id="JBHMEZ010000011">
    <property type="protein sequence ID" value="MFB9053458.1"/>
    <property type="molecule type" value="Genomic_DNA"/>
</dbReference>
<evidence type="ECO:0000313" key="2">
    <source>
        <dbReference type="EMBL" id="MFB9053458.1"/>
    </source>
</evidence>
<proteinExistence type="predicted"/>
<keyword evidence="1" id="KW-1133">Transmembrane helix</keyword>
<evidence type="ECO:0000256" key="1">
    <source>
        <dbReference type="SAM" id="Phobius"/>
    </source>
</evidence>